<gene>
    <name evidence="2" type="ORF">QBC38DRAFT_514982</name>
</gene>
<sequence>MSNIYANIKGFFAPSVVDGRLNPVSLALATRFYYIQSRIFRIHDRFGFFSPIPRLQIDEVAVLFVAVFFVLHVAFYGALIVFFLSLGDEDDKTAKMLDEALIWLLLSISPLVVMWILMCFNTQRAPDYIWEDWKVRTE</sequence>
<keyword evidence="1" id="KW-0472">Membrane</keyword>
<accession>A0AAN7BJE8</accession>
<reference evidence="2" key="2">
    <citation type="submission" date="2023-05" db="EMBL/GenBank/DDBJ databases">
        <authorList>
            <consortium name="Lawrence Berkeley National Laboratory"/>
            <person name="Steindorff A."/>
            <person name="Hensen N."/>
            <person name="Bonometti L."/>
            <person name="Westerberg I."/>
            <person name="Brannstrom I.O."/>
            <person name="Guillou S."/>
            <person name="Cros-Aarteil S."/>
            <person name="Calhoun S."/>
            <person name="Haridas S."/>
            <person name="Kuo A."/>
            <person name="Mondo S."/>
            <person name="Pangilinan J."/>
            <person name="Riley R."/>
            <person name="Labutti K."/>
            <person name="Andreopoulos B."/>
            <person name="Lipzen A."/>
            <person name="Chen C."/>
            <person name="Yanf M."/>
            <person name="Daum C."/>
            <person name="Ng V."/>
            <person name="Clum A."/>
            <person name="Ohm R."/>
            <person name="Martin F."/>
            <person name="Silar P."/>
            <person name="Natvig D."/>
            <person name="Lalanne C."/>
            <person name="Gautier V."/>
            <person name="Ament-Velasquez S.L."/>
            <person name="Kruys A."/>
            <person name="Hutchinson M.I."/>
            <person name="Powell A.J."/>
            <person name="Barry K."/>
            <person name="Miller A.N."/>
            <person name="Grigoriev I.V."/>
            <person name="Debuchy R."/>
            <person name="Gladieux P."/>
            <person name="Thoren M.H."/>
            <person name="Johannesson H."/>
        </authorList>
    </citation>
    <scope>NUCLEOTIDE SEQUENCE</scope>
    <source>
        <strain evidence="2">CBS 990.96</strain>
    </source>
</reference>
<evidence type="ECO:0000256" key="1">
    <source>
        <dbReference type="SAM" id="Phobius"/>
    </source>
</evidence>
<evidence type="ECO:0000313" key="3">
    <source>
        <dbReference type="Proteomes" id="UP001301958"/>
    </source>
</evidence>
<dbReference type="AlphaFoldDB" id="A0AAN7BJE8"/>
<keyword evidence="1" id="KW-0812">Transmembrane</keyword>
<keyword evidence="1" id="KW-1133">Transmembrane helix</keyword>
<keyword evidence="3" id="KW-1185">Reference proteome</keyword>
<reference evidence="2" key="1">
    <citation type="journal article" date="2023" name="Mol. Phylogenet. Evol.">
        <title>Genome-scale phylogeny and comparative genomics of the fungal order Sordariales.</title>
        <authorList>
            <person name="Hensen N."/>
            <person name="Bonometti L."/>
            <person name="Westerberg I."/>
            <person name="Brannstrom I.O."/>
            <person name="Guillou S."/>
            <person name="Cros-Aarteil S."/>
            <person name="Calhoun S."/>
            <person name="Haridas S."/>
            <person name="Kuo A."/>
            <person name="Mondo S."/>
            <person name="Pangilinan J."/>
            <person name="Riley R."/>
            <person name="LaButti K."/>
            <person name="Andreopoulos B."/>
            <person name="Lipzen A."/>
            <person name="Chen C."/>
            <person name="Yan M."/>
            <person name="Daum C."/>
            <person name="Ng V."/>
            <person name="Clum A."/>
            <person name="Steindorff A."/>
            <person name="Ohm R.A."/>
            <person name="Martin F."/>
            <person name="Silar P."/>
            <person name="Natvig D.O."/>
            <person name="Lalanne C."/>
            <person name="Gautier V."/>
            <person name="Ament-Velasquez S.L."/>
            <person name="Kruys A."/>
            <person name="Hutchinson M.I."/>
            <person name="Powell A.J."/>
            <person name="Barry K."/>
            <person name="Miller A.N."/>
            <person name="Grigoriev I.V."/>
            <person name="Debuchy R."/>
            <person name="Gladieux P."/>
            <person name="Hiltunen Thoren M."/>
            <person name="Johannesson H."/>
        </authorList>
    </citation>
    <scope>NUCLEOTIDE SEQUENCE</scope>
    <source>
        <strain evidence="2">CBS 990.96</strain>
    </source>
</reference>
<feature type="transmembrane region" description="Helical" evidence="1">
    <location>
        <begin position="60"/>
        <end position="85"/>
    </location>
</feature>
<dbReference type="Proteomes" id="UP001301958">
    <property type="component" value="Unassembled WGS sequence"/>
</dbReference>
<comment type="caution">
    <text evidence="2">The sequence shown here is derived from an EMBL/GenBank/DDBJ whole genome shotgun (WGS) entry which is preliminary data.</text>
</comment>
<name>A0AAN7BJE8_9PEZI</name>
<protein>
    <submittedName>
        <fullName evidence="2">Uncharacterized protein</fullName>
    </submittedName>
</protein>
<evidence type="ECO:0000313" key="2">
    <source>
        <dbReference type="EMBL" id="KAK4224396.1"/>
    </source>
</evidence>
<organism evidence="2 3">
    <name type="scientific">Podospora fimiseda</name>
    <dbReference type="NCBI Taxonomy" id="252190"/>
    <lineage>
        <taxon>Eukaryota</taxon>
        <taxon>Fungi</taxon>
        <taxon>Dikarya</taxon>
        <taxon>Ascomycota</taxon>
        <taxon>Pezizomycotina</taxon>
        <taxon>Sordariomycetes</taxon>
        <taxon>Sordariomycetidae</taxon>
        <taxon>Sordariales</taxon>
        <taxon>Podosporaceae</taxon>
        <taxon>Podospora</taxon>
    </lineage>
</organism>
<proteinExistence type="predicted"/>
<feature type="transmembrane region" description="Helical" evidence="1">
    <location>
        <begin position="100"/>
        <end position="120"/>
    </location>
</feature>
<dbReference type="EMBL" id="MU865394">
    <property type="protein sequence ID" value="KAK4224396.1"/>
    <property type="molecule type" value="Genomic_DNA"/>
</dbReference>